<organism evidence="1 2">
    <name type="scientific">Streptomyces chisholmiae</name>
    <dbReference type="NCBI Taxonomy" id="3075540"/>
    <lineage>
        <taxon>Bacteria</taxon>
        <taxon>Bacillati</taxon>
        <taxon>Actinomycetota</taxon>
        <taxon>Actinomycetes</taxon>
        <taxon>Kitasatosporales</taxon>
        <taxon>Streptomycetaceae</taxon>
        <taxon>Streptomyces</taxon>
    </lineage>
</organism>
<reference evidence="2" key="1">
    <citation type="submission" date="2023-07" db="EMBL/GenBank/DDBJ databases">
        <title>30 novel species of actinomycetes from the DSMZ collection.</title>
        <authorList>
            <person name="Nouioui I."/>
        </authorList>
    </citation>
    <scope>NUCLEOTIDE SEQUENCE [LARGE SCALE GENOMIC DNA]</scope>
    <source>
        <strain evidence="2">DSM 44915</strain>
    </source>
</reference>
<accession>A0ABU2JPA1</accession>
<sequence length="152" mass="16519">MSDPHSVIGPEVLAARRALEGIFLHGKQVGEVQHEIEAAGEAFSGVSNALFRNVVEALFTGHEPVEEIAARLTALQRAHPEELAALRPGTMSEFTLEQIGHGAPPPGWSGHPEADSLLHQQHLLIRCIARTESLDLPTWILGSCARYVSDDY</sequence>
<dbReference type="Proteomes" id="UP001183410">
    <property type="component" value="Unassembled WGS sequence"/>
</dbReference>
<gene>
    <name evidence="1" type="ORF">RM844_10570</name>
</gene>
<evidence type="ECO:0000313" key="1">
    <source>
        <dbReference type="EMBL" id="MDT0266737.1"/>
    </source>
</evidence>
<dbReference type="EMBL" id="JAVREO010000005">
    <property type="protein sequence ID" value="MDT0266737.1"/>
    <property type="molecule type" value="Genomic_DNA"/>
</dbReference>
<comment type="caution">
    <text evidence="1">The sequence shown here is derived from an EMBL/GenBank/DDBJ whole genome shotgun (WGS) entry which is preliminary data.</text>
</comment>
<protein>
    <submittedName>
        <fullName evidence="1">Uncharacterized protein</fullName>
    </submittedName>
</protein>
<name>A0ABU2JPA1_9ACTN</name>
<proteinExistence type="predicted"/>
<evidence type="ECO:0000313" key="2">
    <source>
        <dbReference type="Proteomes" id="UP001183410"/>
    </source>
</evidence>
<keyword evidence="2" id="KW-1185">Reference proteome</keyword>
<dbReference type="RefSeq" id="WP_311666774.1">
    <property type="nucleotide sequence ID" value="NZ_JAVREO010000005.1"/>
</dbReference>